<evidence type="ECO:0000313" key="2">
    <source>
        <dbReference type="EMBL" id="APG24938.1"/>
    </source>
</evidence>
<evidence type="ECO:0000313" key="3">
    <source>
        <dbReference type="Proteomes" id="UP000182264"/>
    </source>
</evidence>
<organism evidence="2 3">
    <name type="scientific">Syntrophotalea acetylenica</name>
    <name type="common">Pelobacter acetylenicus</name>
    <dbReference type="NCBI Taxonomy" id="29542"/>
    <lineage>
        <taxon>Bacteria</taxon>
        <taxon>Pseudomonadati</taxon>
        <taxon>Thermodesulfobacteriota</taxon>
        <taxon>Desulfuromonadia</taxon>
        <taxon>Desulfuromonadales</taxon>
        <taxon>Syntrophotaleaceae</taxon>
        <taxon>Syntrophotalea</taxon>
    </lineage>
</organism>
<keyword evidence="3" id="KW-1185">Reference proteome</keyword>
<protein>
    <submittedName>
        <fullName evidence="2">Uncharacterized protein</fullName>
    </submittedName>
</protein>
<reference evidence="2 3" key="1">
    <citation type="journal article" date="2017" name="Genome Announc.">
        <title>Complete Genome Sequences of Two Acetylene-Fermenting Pelobacter acetylenicus Strains.</title>
        <authorList>
            <person name="Sutton J.M."/>
            <person name="Baesman S.M."/>
            <person name="Fierst J.L."/>
            <person name="Poret-Peterson A.T."/>
            <person name="Oremland R.S."/>
            <person name="Dunlap D.S."/>
            <person name="Akob D.M."/>
        </authorList>
    </citation>
    <scope>NUCLEOTIDE SEQUENCE [LARGE SCALE GENOMIC DNA]</scope>
    <source>
        <strain evidence="2 3">DSM 3247</strain>
    </source>
</reference>
<dbReference type="STRING" id="29542.A6070_01785"/>
<name>A0A1L3GGZ7_SYNAC</name>
<evidence type="ECO:0000256" key="1">
    <source>
        <dbReference type="SAM" id="MobiDB-lite"/>
    </source>
</evidence>
<accession>A0A1L3GGZ7</accession>
<dbReference type="KEGG" id="pace:A6070_01785"/>
<dbReference type="AlphaFoldDB" id="A0A1L3GGZ7"/>
<proteinExistence type="predicted"/>
<dbReference type="EMBL" id="CP015518">
    <property type="protein sequence ID" value="APG24938.1"/>
    <property type="molecule type" value="Genomic_DNA"/>
</dbReference>
<gene>
    <name evidence="2" type="ORF">A7E75_07825</name>
</gene>
<dbReference type="Proteomes" id="UP000182264">
    <property type="component" value="Chromosome"/>
</dbReference>
<feature type="region of interest" description="Disordered" evidence="1">
    <location>
        <begin position="50"/>
        <end position="104"/>
    </location>
</feature>
<sequence>MEPPYAVQRIVDSPDAASCKVTPGKKTQVETDPNRLHLEQEERKRRRKIFKKTGRELGGLPPGKQVSPRRTSLKLVFNPTGFPIRGGIRTAPNRFPAAGHSRSA</sequence>